<dbReference type="InterPro" id="IPR036890">
    <property type="entry name" value="HATPase_C_sf"/>
</dbReference>
<keyword evidence="7" id="KW-1185">Reference proteome</keyword>
<dbReference type="PANTHER" id="PTHR11528">
    <property type="entry name" value="HEAT SHOCK PROTEIN 90 FAMILY MEMBER"/>
    <property type="match status" value="1"/>
</dbReference>
<dbReference type="GO" id="GO:0140662">
    <property type="term" value="F:ATP-dependent protein folding chaperone"/>
    <property type="evidence" value="ECO:0007669"/>
    <property type="project" value="InterPro"/>
</dbReference>
<dbReference type="Gene3D" id="3.30.230.80">
    <property type="match status" value="1"/>
</dbReference>
<dbReference type="GO" id="GO:0005524">
    <property type="term" value="F:ATP binding"/>
    <property type="evidence" value="ECO:0007669"/>
    <property type="project" value="UniProtKB-KW"/>
</dbReference>
<dbReference type="InterPro" id="IPR020568">
    <property type="entry name" value="Ribosomal_Su5_D2-typ_SF"/>
</dbReference>
<dbReference type="Gene3D" id="3.30.565.10">
    <property type="entry name" value="Histidine kinase-like ATPase, C-terminal domain"/>
    <property type="match status" value="1"/>
</dbReference>
<reference evidence="6 7" key="1">
    <citation type="submission" date="2020-08" db="EMBL/GenBank/DDBJ databases">
        <title>Sequencing the genomes of 1000 actinobacteria strains.</title>
        <authorList>
            <person name="Klenk H.-P."/>
        </authorList>
    </citation>
    <scope>NUCLEOTIDE SEQUENCE [LARGE SCALE GENOMIC DNA]</scope>
    <source>
        <strain evidence="6 7">DSM 45518</strain>
    </source>
</reference>
<dbReference type="SUPFAM" id="SSF54211">
    <property type="entry name" value="Ribosomal protein S5 domain 2-like"/>
    <property type="match status" value="1"/>
</dbReference>
<feature type="binding site" evidence="5">
    <location>
        <position position="30"/>
    </location>
    <ligand>
        <name>ATP</name>
        <dbReference type="ChEBI" id="CHEBI:30616"/>
    </ligand>
</feature>
<sequence length="590" mass="65522">MSFTFRVDLRGVVDLLSHHLYATPRVYVRELLQNAVDAITARRLEEPRARGEIWFEPADGVLRVHDTGIGLTEAQVHELLATIGRSSKRDDLGFARHEFLGQFGIGLLSCFTVADEIRVVTRRGDEPTVLWTGFSDGRYAVELPERQRDEPGTTVTLVPRRGEEHWLSGRTVRELAGLYGSMLPFEVRVGDEPVAAGLPPWERDPAESPAARRARLTAYAREAFGFEPFDMIDLSAPEAGVRGVAFVLPAPANPAVRVAHRVYLKQMLLSEGIEGLLPPWAFFVRCVVDTTELRPTASREALYDDGLLEQVRDTLGDGLRGWLTRLGTTDPVRLRQFLEIHHLGVKALAVHDDEMLRLVHEWWPFETNVGRLTLAEFLDRYAVVRYTASVDEFRQMGSVAAAQQIPLVNGGYVYDAELLSRLSAAVPGAAVEELTPADLTLRLDQLPPADEVALRPFQALAQRILDRQGVEVVVRSFDPAGLPALYLLDGDAALQGDMRRIRDGSDELWSSLFDAFTSGPEQRPQLVLNHRNPLTRQAMHTGDEELTTYAIEGLYTQALLLARQPLTPAATAAFNQSFLGLLTRAMGGRA</sequence>
<feature type="binding site" evidence="5">
    <location>
        <position position="34"/>
    </location>
    <ligand>
        <name>ATP</name>
        <dbReference type="ChEBI" id="CHEBI:30616"/>
    </ligand>
</feature>
<evidence type="ECO:0000256" key="4">
    <source>
        <dbReference type="ARBA" id="ARBA00023186"/>
    </source>
</evidence>
<keyword evidence="3 5" id="KW-0067">ATP-binding</keyword>
<evidence type="ECO:0000256" key="1">
    <source>
        <dbReference type="ARBA" id="ARBA00008239"/>
    </source>
</evidence>
<evidence type="ECO:0000313" key="7">
    <source>
        <dbReference type="Proteomes" id="UP000542742"/>
    </source>
</evidence>
<organism evidence="6 7">
    <name type="scientific">Paractinoplanes abujensis</name>
    <dbReference type="NCBI Taxonomy" id="882441"/>
    <lineage>
        <taxon>Bacteria</taxon>
        <taxon>Bacillati</taxon>
        <taxon>Actinomycetota</taxon>
        <taxon>Actinomycetes</taxon>
        <taxon>Micromonosporales</taxon>
        <taxon>Micromonosporaceae</taxon>
        <taxon>Paractinoplanes</taxon>
    </lineage>
</organism>
<dbReference type="RefSeq" id="WP_184953350.1">
    <property type="nucleotide sequence ID" value="NZ_BOMC01000070.1"/>
</dbReference>
<comment type="similarity">
    <text evidence="1">Belongs to the heat shock protein 90 family.</text>
</comment>
<dbReference type="NCBIfam" id="NF010683">
    <property type="entry name" value="PRK14083.1"/>
    <property type="match status" value="1"/>
</dbReference>
<evidence type="ECO:0000256" key="3">
    <source>
        <dbReference type="ARBA" id="ARBA00022840"/>
    </source>
</evidence>
<evidence type="ECO:0000256" key="5">
    <source>
        <dbReference type="PIRSR" id="PIRSR002583-1"/>
    </source>
</evidence>
<dbReference type="GO" id="GO:0016887">
    <property type="term" value="F:ATP hydrolysis activity"/>
    <property type="evidence" value="ECO:0007669"/>
    <property type="project" value="InterPro"/>
</dbReference>
<dbReference type="PIRSF" id="PIRSF002583">
    <property type="entry name" value="Hsp90"/>
    <property type="match status" value="1"/>
</dbReference>
<dbReference type="PRINTS" id="PR00775">
    <property type="entry name" value="HEATSHOCK90"/>
</dbReference>
<feature type="binding site" evidence="5">
    <location>
        <position position="153"/>
    </location>
    <ligand>
        <name>ATP</name>
        <dbReference type="ChEBI" id="CHEBI:30616"/>
    </ligand>
</feature>
<proteinExistence type="inferred from homology"/>
<evidence type="ECO:0000256" key="2">
    <source>
        <dbReference type="ARBA" id="ARBA00022741"/>
    </source>
</evidence>
<dbReference type="EMBL" id="JACHMF010000001">
    <property type="protein sequence ID" value="MBB4694927.1"/>
    <property type="molecule type" value="Genomic_DNA"/>
</dbReference>
<feature type="binding site" evidence="5">
    <location>
        <position position="66"/>
    </location>
    <ligand>
        <name>ATP</name>
        <dbReference type="ChEBI" id="CHEBI:30616"/>
    </ligand>
</feature>
<keyword evidence="2 5" id="KW-0547">Nucleotide-binding</keyword>
<dbReference type="AlphaFoldDB" id="A0A7W7G3J9"/>
<dbReference type="SUPFAM" id="SSF55874">
    <property type="entry name" value="ATPase domain of HSP90 chaperone/DNA topoisomerase II/histidine kinase"/>
    <property type="match status" value="1"/>
</dbReference>
<dbReference type="InterPro" id="IPR020575">
    <property type="entry name" value="Hsp90_N"/>
</dbReference>
<dbReference type="Proteomes" id="UP000542742">
    <property type="component" value="Unassembled WGS sequence"/>
</dbReference>
<gene>
    <name evidence="6" type="ORF">BKA14_005075</name>
</gene>
<comment type="caution">
    <text evidence="6">The sequence shown here is derived from an EMBL/GenBank/DDBJ whole genome shotgun (WGS) entry which is preliminary data.</text>
</comment>
<keyword evidence="4" id="KW-0143">Chaperone</keyword>
<dbReference type="InterPro" id="IPR001404">
    <property type="entry name" value="Hsp90_fam"/>
</dbReference>
<evidence type="ECO:0000313" key="6">
    <source>
        <dbReference type="EMBL" id="MBB4694927.1"/>
    </source>
</evidence>
<protein>
    <submittedName>
        <fullName evidence="6">Molecular chaperone HtpG</fullName>
    </submittedName>
</protein>
<accession>A0A7W7G3J9</accession>
<name>A0A7W7G3J9_9ACTN</name>
<dbReference type="GO" id="GO:0051082">
    <property type="term" value="F:unfolded protein binding"/>
    <property type="evidence" value="ECO:0007669"/>
    <property type="project" value="InterPro"/>
</dbReference>